<gene>
    <name evidence="2" type="ORF">SCD92_03140</name>
</gene>
<sequence>MSNHHPDDITMLDYAAGTLPMAQSLAVAAHLFLCETCRTRTTQLNTLGGAVLEQSSPQQIKVQEFDRFMDGIDDESVAAKAAVPKAKNGNPLAKILPERFSDINWRQQTKEIAEYDLTKSLGLKGYRVALQKIKAGARVPEHTHKGRELTVILSGGFSDELGVYHEGDFVSRDATHQHTPTALQNEDCICLTVLDAPIRFTGPLLRWLNPLFAWR</sequence>
<dbReference type="InterPro" id="IPR014710">
    <property type="entry name" value="RmlC-like_jellyroll"/>
</dbReference>
<accession>A0ABU4RTX6</accession>
<name>A0ABU4RTX6_9GAMM</name>
<dbReference type="CDD" id="cd20301">
    <property type="entry name" value="cupin_ChrR"/>
    <property type="match status" value="1"/>
</dbReference>
<dbReference type="InterPro" id="IPR012807">
    <property type="entry name" value="Anti-sigma_ChrR"/>
</dbReference>
<feature type="domain" description="ChrR-like cupin" evidence="1">
    <location>
        <begin position="100"/>
        <end position="193"/>
    </location>
</feature>
<evidence type="ECO:0000259" key="1">
    <source>
        <dbReference type="Pfam" id="PF12973"/>
    </source>
</evidence>
<dbReference type="Pfam" id="PF12973">
    <property type="entry name" value="Cupin_7"/>
    <property type="match status" value="1"/>
</dbReference>
<comment type="caution">
    <text evidence="2">The sequence shown here is derived from an EMBL/GenBank/DDBJ whole genome shotgun (WGS) entry which is preliminary data.</text>
</comment>
<protein>
    <submittedName>
        <fullName evidence="2">ChrR family anti-sigma-E factor</fullName>
    </submittedName>
</protein>
<dbReference type="SUPFAM" id="SSF51182">
    <property type="entry name" value="RmlC-like cupins"/>
    <property type="match status" value="1"/>
</dbReference>
<dbReference type="InterPro" id="IPR041916">
    <property type="entry name" value="Anti_sigma_zinc_sf"/>
</dbReference>
<dbReference type="RefSeq" id="WP_302722921.1">
    <property type="nucleotide sequence ID" value="NZ_JAULRU010000577.1"/>
</dbReference>
<organism evidence="2 3">
    <name type="scientific">Gilvimarinus gilvus</name>
    <dbReference type="NCBI Taxonomy" id="3058038"/>
    <lineage>
        <taxon>Bacteria</taxon>
        <taxon>Pseudomonadati</taxon>
        <taxon>Pseudomonadota</taxon>
        <taxon>Gammaproteobacteria</taxon>
        <taxon>Cellvibrionales</taxon>
        <taxon>Cellvibrionaceae</taxon>
        <taxon>Gilvimarinus</taxon>
    </lineage>
</organism>
<dbReference type="InterPro" id="IPR011051">
    <property type="entry name" value="RmlC_Cupin_sf"/>
</dbReference>
<evidence type="ECO:0000313" key="2">
    <source>
        <dbReference type="EMBL" id="MDX6848339.1"/>
    </source>
</evidence>
<dbReference type="Gene3D" id="2.60.120.10">
    <property type="entry name" value="Jelly Rolls"/>
    <property type="match status" value="1"/>
</dbReference>
<evidence type="ECO:0000313" key="3">
    <source>
        <dbReference type="Proteomes" id="UP001273505"/>
    </source>
</evidence>
<dbReference type="InterPro" id="IPR025979">
    <property type="entry name" value="ChrR-like_cupin_dom"/>
</dbReference>
<dbReference type="NCBIfam" id="TIGR02451">
    <property type="entry name" value="anti_sig_ChrR"/>
    <property type="match status" value="1"/>
</dbReference>
<dbReference type="Proteomes" id="UP001273505">
    <property type="component" value="Unassembled WGS sequence"/>
</dbReference>
<dbReference type="Gene3D" id="1.10.10.1320">
    <property type="entry name" value="Anti-sigma factor, zinc-finger domain"/>
    <property type="match status" value="1"/>
</dbReference>
<reference evidence="2 3" key="1">
    <citation type="submission" date="2023-11" db="EMBL/GenBank/DDBJ databases">
        <title>Gilvimarinus fulvus sp. nov., isolated from the surface of Kelp.</title>
        <authorList>
            <person name="Sun Y.Y."/>
            <person name="Gong Y."/>
            <person name="Du Z.J."/>
        </authorList>
    </citation>
    <scope>NUCLEOTIDE SEQUENCE [LARGE SCALE GENOMIC DNA]</scope>
    <source>
        <strain evidence="2 3">SDUM040013</strain>
    </source>
</reference>
<proteinExistence type="predicted"/>
<keyword evidence="3" id="KW-1185">Reference proteome</keyword>
<dbReference type="EMBL" id="JAXAFO010000003">
    <property type="protein sequence ID" value="MDX6848339.1"/>
    <property type="molecule type" value="Genomic_DNA"/>
</dbReference>